<feature type="transmembrane region" description="Helical" evidence="6">
    <location>
        <begin position="354"/>
        <end position="373"/>
    </location>
</feature>
<keyword evidence="2" id="KW-1003">Cell membrane</keyword>
<feature type="transmembrane region" description="Helical" evidence="6">
    <location>
        <begin position="447"/>
        <end position="471"/>
    </location>
</feature>
<dbReference type="InterPro" id="IPR002797">
    <property type="entry name" value="Polysacc_synth"/>
</dbReference>
<dbReference type="PATRIC" id="fig|942150.3.peg.2151"/>
<feature type="transmembrane region" description="Helical" evidence="6">
    <location>
        <begin position="483"/>
        <end position="501"/>
    </location>
</feature>
<feature type="transmembrane region" description="Helical" evidence="6">
    <location>
        <begin position="214"/>
        <end position="233"/>
    </location>
</feature>
<feature type="transmembrane region" description="Helical" evidence="6">
    <location>
        <begin position="513"/>
        <end position="533"/>
    </location>
</feature>
<sequence>MSEESKAHQPQKAHVNSEAEAHQKMVRGSAWMTAGSVFSRVLGAIYIIPWVLWLGSNSTQGNALYAKGYNIYSFFLLVAIGGIPSAISKQISEYNAQNEYAVGQRLFKRGLLLTSAFGIFFGLIMWFGAGLIAAAFGGGDPNVIPVLRALAIALVIIPSMSLTRGFFQGYQQMAPSAVSQFIEQVFRVLYMLGATYFIMRVQRGDWVDAITQSTFAAFIGAAASFLLLGWYYYRKRPELNELAAQSEHKLAIPIWQLFRDIIVQAIPFIVIDTATTVFNLLDQATFQPMMQMIYHMDVPKINALYAYFAFNANKLVMIIVSLASAIAVTVVPILSESLASHNMRNIRKQLEDSIILFLFIMIPGALGMAAIAQPLNTLFYSYNQIGTLILQISAFTAIILGLFTVVSALMQGLSRNRDIIRYYLIGLIVKLIVQWPCIYFLSTAGPLVATAIGMMVACLMAMYDLEVNFGIRYVKLLPKVNRILVYSIMTYLAARVTVYGLNFLLNEQSKTQAFLIVVLAVAVGGGVYAYFALKSRLVDLMIGGRAAGLRRKLKIK</sequence>
<feature type="transmembrane region" description="Helical" evidence="6">
    <location>
        <begin position="30"/>
        <end position="51"/>
    </location>
</feature>
<dbReference type="InterPro" id="IPR050833">
    <property type="entry name" value="Poly_Biosynth_Transport"/>
</dbReference>
<dbReference type="STRING" id="942150.IV64_GL002065"/>
<dbReference type="CDD" id="cd13124">
    <property type="entry name" value="MATE_SpoVB_like"/>
    <property type="match status" value="1"/>
</dbReference>
<dbReference type="Pfam" id="PF01943">
    <property type="entry name" value="Polysacc_synt"/>
    <property type="match status" value="1"/>
</dbReference>
<keyword evidence="8" id="KW-1185">Reference proteome</keyword>
<reference evidence="7 8" key="1">
    <citation type="journal article" date="2015" name="Genome Announc.">
        <title>Expanding the biotechnology potential of lactobacilli through comparative genomics of 213 strains and associated genera.</title>
        <authorList>
            <person name="Sun Z."/>
            <person name="Harris H.M."/>
            <person name="McCann A."/>
            <person name="Guo C."/>
            <person name="Argimon S."/>
            <person name="Zhang W."/>
            <person name="Yang X."/>
            <person name="Jeffery I.B."/>
            <person name="Cooney J.C."/>
            <person name="Kagawa T.F."/>
            <person name="Liu W."/>
            <person name="Song Y."/>
            <person name="Salvetti E."/>
            <person name="Wrobel A."/>
            <person name="Rasinkangas P."/>
            <person name="Parkhill J."/>
            <person name="Rea M.C."/>
            <person name="O'Sullivan O."/>
            <person name="Ritari J."/>
            <person name="Douillard F.P."/>
            <person name="Paul Ross R."/>
            <person name="Yang R."/>
            <person name="Briner A.E."/>
            <person name="Felis G.E."/>
            <person name="de Vos W.M."/>
            <person name="Barrangou R."/>
            <person name="Klaenhammer T.R."/>
            <person name="Caufield P.W."/>
            <person name="Cui Y."/>
            <person name="Zhang H."/>
            <person name="O'Toole P.W."/>
        </authorList>
    </citation>
    <scope>NUCLEOTIDE SEQUENCE [LARGE SCALE GENOMIC DNA]</scope>
    <source>
        <strain evidence="7 8">LMG 26013</strain>
    </source>
</reference>
<dbReference type="PIRSF" id="PIRSF038958">
    <property type="entry name" value="PG_synth_SpoVB"/>
    <property type="match status" value="1"/>
</dbReference>
<feature type="transmembrane region" description="Helical" evidence="6">
    <location>
        <begin position="143"/>
        <end position="163"/>
    </location>
</feature>
<keyword evidence="4 6" id="KW-1133">Transmembrane helix</keyword>
<keyword evidence="3 6" id="KW-0812">Transmembrane</keyword>
<evidence type="ECO:0000256" key="5">
    <source>
        <dbReference type="ARBA" id="ARBA00023136"/>
    </source>
</evidence>
<keyword evidence="5 6" id="KW-0472">Membrane</keyword>
<proteinExistence type="predicted"/>
<dbReference type="PANTHER" id="PTHR30250:SF21">
    <property type="entry name" value="LIPID II FLIPPASE MURJ"/>
    <property type="match status" value="1"/>
</dbReference>
<evidence type="ECO:0000256" key="2">
    <source>
        <dbReference type="ARBA" id="ARBA00022475"/>
    </source>
</evidence>
<comment type="caution">
    <text evidence="7">The sequence shown here is derived from an EMBL/GenBank/DDBJ whole genome shotgun (WGS) entry which is preliminary data.</text>
</comment>
<feature type="transmembrane region" description="Helical" evidence="6">
    <location>
        <begin position="71"/>
        <end position="89"/>
    </location>
</feature>
<feature type="transmembrane region" description="Helical" evidence="6">
    <location>
        <begin position="261"/>
        <end position="281"/>
    </location>
</feature>
<dbReference type="InterPro" id="IPR024923">
    <property type="entry name" value="PG_synth_SpoVB"/>
</dbReference>
<evidence type="ECO:0000256" key="3">
    <source>
        <dbReference type="ARBA" id="ARBA00022692"/>
    </source>
</evidence>
<dbReference type="Proteomes" id="UP000051783">
    <property type="component" value="Unassembled WGS sequence"/>
</dbReference>
<dbReference type="AlphaFoldDB" id="A0A0R2MKK7"/>
<organism evidence="7 8">
    <name type="scientific">Lactiplantibacillus xiangfangensis</name>
    <dbReference type="NCBI Taxonomy" id="942150"/>
    <lineage>
        <taxon>Bacteria</taxon>
        <taxon>Bacillati</taxon>
        <taxon>Bacillota</taxon>
        <taxon>Bacilli</taxon>
        <taxon>Lactobacillales</taxon>
        <taxon>Lactobacillaceae</taxon>
        <taxon>Lactiplantibacillus</taxon>
    </lineage>
</organism>
<evidence type="ECO:0000256" key="4">
    <source>
        <dbReference type="ARBA" id="ARBA00022989"/>
    </source>
</evidence>
<dbReference type="GO" id="GO:0005886">
    <property type="term" value="C:plasma membrane"/>
    <property type="evidence" value="ECO:0007669"/>
    <property type="project" value="UniProtKB-SubCell"/>
</dbReference>
<evidence type="ECO:0000313" key="8">
    <source>
        <dbReference type="Proteomes" id="UP000051783"/>
    </source>
</evidence>
<name>A0A0R2MKK7_9LACO</name>
<dbReference type="EMBL" id="JQCL01000040">
    <property type="protein sequence ID" value="KRO12523.1"/>
    <property type="molecule type" value="Genomic_DNA"/>
</dbReference>
<accession>A0A0R2MKK7</accession>
<evidence type="ECO:0000256" key="1">
    <source>
        <dbReference type="ARBA" id="ARBA00004651"/>
    </source>
</evidence>
<feature type="transmembrane region" description="Helical" evidence="6">
    <location>
        <begin position="184"/>
        <end position="202"/>
    </location>
</feature>
<dbReference type="PANTHER" id="PTHR30250">
    <property type="entry name" value="PST FAMILY PREDICTED COLANIC ACID TRANSPORTER"/>
    <property type="match status" value="1"/>
</dbReference>
<dbReference type="RefSeq" id="WP_057705829.1">
    <property type="nucleotide sequence ID" value="NZ_JQCL01000040.1"/>
</dbReference>
<evidence type="ECO:0000256" key="6">
    <source>
        <dbReference type="SAM" id="Phobius"/>
    </source>
</evidence>
<protein>
    <submittedName>
        <fullName evidence="7">Uncharacterized protein</fullName>
    </submittedName>
</protein>
<gene>
    <name evidence="7" type="ORF">IV64_GL002065</name>
</gene>
<feature type="transmembrane region" description="Helical" evidence="6">
    <location>
        <begin position="110"/>
        <end position="137"/>
    </location>
</feature>
<feature type="transmembrane region" description="Helical" evidence="6">
    <location>
        <begin position="385"/>
        <end position="410"/>
    </location>
</feature>
<feature type="transmembrane region" description="Helical" evidence="6">
    <location>
        <begin position="422"/>
        <end position="441"/>
    </location>
</feature>
<comment type="subcellular location">
    <subcellularLocation>
        <location evidence="1">Cell membrane</location>
        <topology evidence="1">Multi-pass membrane protein</topology>
    </subcellularLocation>
</comment>
<dbReference type="OrthoDB" id="9775950at2"/>
<evidence type="ECO:0000313" key="7">
    <source>
        <dbReference type="EMBL" id="KRO12523.1"/>
    </source>
</evidence>
<feature type="transmembrane region" description="Helical" evidence="6">
    <location>
        <begin position="315"/>
        <end position="334"/>
    </location>
</feature>